<reference evidence="14" key="1">
    <citation type="submission" date="2017-02" db="UniProtKB">
        <authorList>
            <consortium name="WormBaseParasite"/>
        </authorList>
    </citation>
    <scope>IDENTIFICATION</scope>
</reference>
<dbReference type="AlphaFoldDB" id="A0A0N5CEA0"/>
<evidence type="ECO:0000256" key="2">
    <source>
        <dbReference type="ARBA" id="ARBA00004718"/>
    </source>
</evidence>
<dbReference type="InterPro" id="IPR004181">
    <property type="entry name" value="Znf_MIZ"/>
</dbReference>
<dbReference type="PANTHER" id="PTHR10782">
    <property type="entry name" value="ZINC FINGER MIZ DOMAIN-CONTAINING PROTEIN"/>
    <property type="match status" value="1"/>
</dbReference>
<dbReference type="GO" id="GO:0016925">
    <property type="term" value="P:protein sumoylation"/>
    <property type="evidence" value="ECO:0007669"/>
    <property type="project" value="UniProtKB-UniPathway"/>
</dbReference>
<dbReference type="GO" id="GO:0008270">
    <property type="term" value="F:zinc ion binding"/>
    <property type="evidence" value="ECO:0007669"/>
    <property type="project" value="UniProtKB-KW"/>
</dbReference>
<keyword evidence="8" id="KW-0862">Zinc</keyword>
<comment type="subcellular location">
    <subcellularLocation>
        <location evidence="1">Nucleus</location>
    </subcellularLocation>
</comment>
<evidence type="ECO:0000256" key="8">
    <source>
        <dbReference type="ARBA" id="ARBA00022833"/>
    </source>
</evidence>
<dbReference type="GO" id="GO:0000785">
    <property type="term" value="C:chromatin"/>
    <property type="evidence" value="ECO:0007669"/>
    <property type="project" value="TreeGrafter"/>
</dbReference>
<protein>
    <submittedName>
        <fullName evidence="14">SP-RING-type domain-containing protein</fullName>
    </submittedName>
</protein>
<dbReference type="STRING" id="174720.A0A0N5CEA0"/>
<dbReference type="SUPFAM" id="SSF68906">
    <property type="entry name" value="SAP domain"/>
    <property type="match status" value="1"/>
</dbReference>
<dbReference type="InterPro" id="IPR003034">
    <property type="entry name" value="SAP_dom"/>
</dbReference>
<dbReference type="PANTHER" id="PTHR10782:SF4">
    <property type="entry name" value="TONALLI, ISOFORM E"/>
    <property type="match status" value="1"/>
</dbReference>
<comment type="pathway">
    <text evidence="2">Protein modification; protein sumoylation.</text>
</comment>
<evidence type="ECO:0000256" key="9">
    <source>
        <dbReference type="ARBA" id="ARBA00023242"/>
    </source>
</evidence>
<dbReference type="Proteomes" id="UP000046392">
    <property type="component" value="Unplaced"/>
</dbReference>
<dbReference type="WBParaSite" id="SPAL_0001619000.1">
    <property type="protein sequence ID" value="SPAL_0001619000.1"/>
    <property type="gene ID" value="SPAL_0001619000"/>
</dbReference>
<dbReference type="InterPro" id="IPR036361">
    <property type="entry name" value="SAP_dom_sf"/>
</dbReference>
<evidence type="ECO:0000256" key="5">
    <source>
        <dbReference type="ARBA" id="ARBA00022723"/>
    </source>
</evidence>
<keyword evidence="4" id="KW-0808">Transferase</keyword>
<dbReference type="Pfam" id="PF02891">
    <property type="entry name" value="zf-MIZ"/>
    <property type="match status" value="1"/>
</dbReference>
<evidence type="ECO:0000313" key="14">
    <source>
        <dbReference type="WBParaSite" id="SPAL_0001619000.1"/>
    </source>
</evidence>
<dbReference type="GO" id="GO:0061665">
    <property type="term" value="F:SUMO ligase activity"/>
    <property type="evidence" value="ECO:0007669"/>
    <property type="project" value="TreeGrafter"/>
</dbReference>
<dbReference type="UniPathway" id="UPA00886"/>
<evidence type="ECO:0000256" key="7">
    <source>
        <dbReference type="ARBA" id="ARBA00022786"/>
    </source>
</evidence>
<dbReference type="PROSITE" id="PS50800">
    <property type="entry name" value="SAP"/>
    <property type="match status" value="1"/>
</dbReference>
<evidence type="ECO:0000256" key="6">
    <source>
        <dbReference type="ARBA" id="ARBA00022771"/>
    </source>
</evidence>
<evidence type="ECO:0000256" key="4">
    <source>
        <dbReference type="ARBA" id="ARBA00022679"/>
    </source>
</evidence>
<comment type="similarity">
    <text evidence="3">Belongs to the PIAS family.</text>
</comment>
<proteinExistence type="inferred from homology"/>
<keyword evidence="7" id="KW-0833">Ubl conjugation pathway</keyword>
<keyword evidence="6 10" id="KW-0863">Zinc-finger</keyword>
<evidence type="ECO:0000256" key="10">
    <source>
        <dbReference type="PROSITE-ProRule" id="PRU00452"/>
    </source>
</evidence>
<keyword evidence="5" id="KW-0479">Metal-binding</keyword>
<keyword evidence="9" id="KW-0539">Nucleus</keyword>
<dbReference type="PROSITE" id="PS51044">
    <property type="entry name" value="ZF_SP_RING"/>
    <property type="match status" value="1"/>
</dbReference>
<evidence type="ECO:0000256" key="3">
    <source>
        <dbReference type="ARBA" id="ARBA00005383"/>
    </source>
</evidence>
<evidence type="ECO:0000256" key="1">
    <source>
        <dbReference type="ARBA" id="ARBA00004123"/>
    </source>
</evidence>
<evidence type="ECO:0000259" key="11">
    <source>
        <dbReference type="PROSITE" id="PS50800"/>
    </source>
</evidence>
<name>A0A0N5CEA0_STREA</name>
<sequence>MNEKNDIVRCKELILHRFKMDDLKYCLNGVSFNSNGKKEELQRRLKNILETEKTQRRAKRFILDRGIDMGYIERTEQGGFVDIPAAKVILKPTNIVPSLEDNITMKKLYFHKNINNVTGWKIVRTKDNNKTILNWVVSKDFFKSLIPSTVGEHIGNCFFLRCTKIEQNTQKGPLNDCYPIQLQLYVNGKDFTGHLPRVICYSSADKKLRSAVPTLLNEPLIKLFQSNYNEVRVKIELCFDRDSNINDTFGFALFTSTSRTVQEVCQEITSKKRVTVEEFDDDFRKFMSESDDIALEFAKIPLRSSITSTTIKTPFRGKNCNHISPDDLNDYIENNKNKEEWLCKICKNTCTPDDIMIDQFYMDLLNKHPDAERIELYPGMKYKVYCGSEISSIDKSIVTSKTKTGDLDFILIESDDEFDTPLNGQDFSIPKFKNEVNVRKSPVRRGSNAKQVEYIVIDDSSDEEPPEKRNRSEDVSHVINDIPLRDISSRISEPENHITQSVILNSDHDINIQSSTDIMNLRDSYVSSQVTTSNDSLAHPNQIQLSDHNENPSIRSNTINTTRQAIEKLNEVIQSNCFILDELIKGVVGEDIYNIDRMLDQEMEISTVPRNHLSLKSMYMSKELQTTTNVDSMMPFFYGNSTIKRYLKEQYDQLSDLEKYVNEVNKSCGYINP</sequence>
<dbReference type="InterPro" id="IPR013083">
    <property type="entry name" value="Znf_RING/FYVE/PHD"/>
</dbReference>
<keyword evidence="13" id="KW-1185">Reference proteome</keyword>
<evidence type="ECO:0000313" key="13">
    <source>
        <dbReference type="Proteomes" id="UP000046392"/>
    </source>
</evidence>
<accession>A0A0N5CEA0</accession>
<organism evidence="13 14">
    <name type="scientific">Strongyloides papillosus</name>
    <name type="common">Intestinal threadworm</name>
    <dbReference type="NCBI Taxonomy" id="174720"/>
    <lineage>
        <taxon>Eukaryota</taxon>
        <taxon>Metazoa</taxon>
        <taxon>Ecdysozoa</taxon>
        <taxon>Nematoda</taxon>
        <taxon>Chromadorea</taxon>
        <taxon>Rhabditida</taxon>
        <taxon>Tylenchina</taxon>
        <taxon>Panagrolaimomorpha</taxon>
        <taxon>Strongyloidoidea</taxon>
        <taxon>Strongyloididae</taxon>
        <taxon>Strongyloides</taxon>
    </lineage>
</organism>
<dbReference type="Gene3D" id="3.30.40.10">
    <property type="entry name" value="Zinc/RING finger domain, C3HC4 (zinc finger)"/>
    <property type="match status" value="1"/>
</dbReference>
<feature type="domain" description="SAP" evidence="11">
    <location>
        <begin position="15"/>
        <end position="49"/>
    </location>
</feature>
<feature type="domain" description="SP-RING-type" evidence="12">
    <location>
        <begin position="289"/>
        <end position="374"/>
    </location>
</feature>
<evidence type="ECO:0000259" key="12">
    <source>
        <dbReference type="PROSITE" id="PS51044"/>
    </source>
</evidence>
<dbReference type="GO" id="GO:0005634">
    <property type="term" value="C:nucleus"/>
    <property type="evidence" value="ECO:0007669"/>
    <property type="project" value="UniProtKB-SubCell"/>
</dbReference>